<dbReference type="RefSeq" id="WP_110653746.1">
    <property type="nucleotide sequence ID" value="NZ_QJRN01000036.1"/>
</dbReference>
<accession>A0A9Q6I9Z9</accession>
<comment type="caution">
    <text evidence="1">The sequence shown here is derived from an EMBL/GenBank/DDBJ whole genome shotgun (WGS) entry which is preliminary data.</text>
</comment>
<name>A0A9Q6I9Z9_9PSED</name>
<dbReference type="AlphaFoldDB" id="A0A9Q6I9Z9"/>
<organism evidence="1 2">
    <name type="scientific">Pseudomonas protegens</name>
    <dbReference type="NCBI Taxonomy" id="380021"/>
    <lineage>
        <taxon>Bacteria</taxon>
        <taxon>Pseudomonadati</taxon>
        <taxon>Pseudomonadota</taxon>
        <taxon>Gammaproteobacteria</taxon>
        <taxon>Pseudomonadales</taxon>
        <taxon>Pseudomonadaceae</taxon>
        <taxon>Pseudomonas</taxon>
    </lineage>
</organism>
<proteinExistence type="predicted"/>
<dbReference type="EMBL" id="QJRN01000036">
    <property type="protein sequence ID" value="PYC28054.1"/>
    <property type="molecule type" value="Genomic_DNA"/>
</dbReference>
<evidence type="ECO:0000313" key="1">
    <source>
        <dbReference type="EMBL" id="PYC28054.1"/>
    </source>
</evidence>
<protein>
    <submittedName>
        <fullName evidence="1">Uncharacterized protein</fullName>
    </submittedName>
</protein>
<sequence>MSSQGVWDKCLDEALFPQNGSVRSGAAKPKPPAPVVQVSSQHAMEPPAPLLSEEVRRLEKILSVNVAEP</sequence>
<dbReference type="Proteomes" id="UP000248188">
    <property type="component" value="Unassembled WGS sequence"/>
</dbReference>
<evidence type="ECO:0000313" key="2">
    <source>
        <dbReference type="Proteomes" id="UP000248188"/>
    </source>
</evidence>
<gene>
    <name evidence="1" type="ORF">DMX08_30565</name>
</gene>
<reference evidence="1 2" key="1">
    <citation type="submission" date="2018-06" db="EMBL/GenBank/DDBJ databases">
        <title>Pseudomonas diversity within urban Lake Michigan freshwaters.</title>
        <authorList>
            <person name="Batrich M."/>
            <person name="Hatzopoulos T."/>
            <person name="Putonti C."/>
        </authorList>
    </citation>
    <scope>NUCLEOTIDE SEQUENCE [LARGE SCALE GENOMIC DNA]</scope>
    <source>
        <strain evidence="1 2">MB-090624</strain>
    </source>
</reference>